<evidence type="ECO:0000256" key="16">
    <source>
        <dbReference type="ARBA" id="ARBA00023125"/>
    </source>
</evidence>
<gene>
    <name evidence="27" type="ORF">HHI36_013937</name>
</gene>
<keyword evidence="5 22" id="KW-0540">Nuclease</keyword>
<evidence type="ECO:0000256" key="18">
    <source>
        <dbReference type="ARBA" id="ARBA00023242"/>
    </source>
</evidence>
<keyword evidence="11 22" id="KW-0269">Exonuclease</keyword>
<protein>
    <recommendedName>
        <fullName evidence="3 22">Exonuclease 1</fullName>
        <ecNumber evidence="22">3.1.-.-</ecNumber>
    </recommendedName>
</protein>
<evidence type="ECO:0000256" key="11">
    <source>
        <dbReference type="ARBA" id="ARBA00022839"/>
    </source>
</evidence>
<keyword evidence="9 22" id="KW-0228">DNA excision</keyword>
<reference evidence="27 28" key="1">
    <citation type="journal article" date="2021" name="BMC Biol.">
        <title>Horizontally acquired antibacterial genes associated with adaptive radiation of ladybird beetles.</title>
        <authorList>
            <person name="Li H.S."/>
            <person name="Tang X.F."/>
            <person name="Huang Y.H."/>
            <person name="Xu Z.Y."/>
            <person name="Chen M.L."/>
            <person name="Du X.Y."/>
            <person name="Qiu B.Y."/>
            <person name="Chen P.T."/>
            <person name="Zhang W."/>
            <person name="Slipinski A."/>
            <person name="Escalona H.E."/>
            <person name="Waterhouse R.M."/>
            <person name="Zwick A."/>
            <person name="Pang H."/>
        </authorList>
    </citation>
    <scope>NUCLEOTIDE SEQUENCE [LARGE SCALE GENOMIC DNA]</scope>
    <source>
        <strain evidence="27">SYSU2018</strain>
    </source>
</reference>
<evidence type="ECO:0000256" key="1">
    <source>
        <dbReference type="ARBA" id="ARBA00004123"/>
    </source>
</evidence>
<dbReference type="PRINTS" id="PR00853">
    <property type="entry name" value="XPGRADSUPER"/>
</dbReference>
<keyword evidence="15" id="KW-0007">Acetylation</keyword>
<dbReference type="AlphaFoldDB" id="A0ABD2N207"/>
<comment type="function">
    <text evidence="20">5'-&gt;3' double-stranded DNA exonuclease which may also possess a cryptic 3'-&gt;5' double-stranded DNA exonuclease activity. Functions in DNA mismatch repair (MMR) to excise mismatch-containing DNA tracts directed by strand breaks located either 5' or 3' to the mismatch. Also exhibits endonuclease activity against 5'-overhanging flap structures similar to those generated by displacement synthesis when DNA polymerase encounters the 5'-end of a downstream Okazaki fragment. Required for somatic hypermutation (SHM) and class switch recombination (CSR) of immunoglobulin genes. Essential for male and female meiosis.</text>
</comment>
<keyword evidence="6 22" id="KW-0479">Metal-binding</keyword>
<dbReference type="GO" id="GO:0005634">
    <property type="term" value="C:nucleus"/>
    <property type="evidence" value="ECO:0007669"/>
    <property type="project" value="UniProtKB-SubCell"/>
</dbReference>
<organism evidence="27 28">
    <name type="scientific">Cryptolaemus montrouzieri</name>
    <dbReference type="NCBI Taxonomy" id="559131"/>
    <lineage>
        <taxon>Eukaryota</taxon>
        <taxon>Metazoa</taxon>
        <taxon>Ecdysozoa</taxon>
        <taxon>Arthropoda</taxon>
        <taxon>Hexapoda</taxon>
        <taxon>Insecta</taxon>
        <taxon>Pterygota</taxon>
        <taxon>Neoptera</taxon>
        <taxon>Endopterygota</taxon>
        <taxon>Coleoptera</taxon>
        <taxon>Polyphaga</taxon>
        <taxon>Cucujiformia</taxon>
        <taxon>Coccinelloidea</taxon>
        <taxon>Coccinellidae</taxon>
        <taxon>Scymninae</taxon>
        <taxon>Scymnini</taxon>
        <taxon>Cryptolaemus</taxon>
    </lineage>
</organism>
<dbReference type="InterPro" id="IPR044752">
    <property type="entry name" value="PIN-like_EXO1"/>
</dbReference>
<dbReference type="Pfam" id="PF00752">
    <property type="entry name" value="XPG_N"/>
    <property type="match status" value="1"/>
</dbReference>
<dbReference type="SMART" id="SM00484">
    <property type="entry name" value="XPGI"/>
    <property type="match status" value="1"/>
</dbReference>
<dbReference type="EMBL" id="JABFTP020000062">
    <property type="protein sequence ID" value="KAL3272457.1"/>
    <property type="molecule type" value="Genomic_DNA"/>
</dbReference>
<feature type="region of interest" description="Disordered" evidence="24">
    <location>
        <begin position="419"/>
        <end position="441"/>
    </location>
</feature>
<evidence type="ECO:0000256" key="2">
    <source>
        <dbReference type="ARBA" id="ARBA00010563"/>
    </source>
</evidence>
<evidence type="ECO:0000313" key="28">
    <source>
        <dbReference type="Proteomes" id="UP001516400"/>
    </source>
</evidence>
<dbReference type="Proteomes" id="UP001516400">
    <property type="component" value="Unassembled WGS sequence"/>
</dbReference>
<evidence type="ECO:0000259" key="25">
    <source>
        <dbReference type="SMART" id="SM00484"/>
    </source>
</evidence>
<dbReference type="InterPro" id="IPR029060">
    <property type="entry name" value="PIN-like_dom_sf"/>
</dbReference>
<keyword evidence="8 22" id="KW-0227">DNA damage</keyword>
<dbReference type="FunFam" id="3.40.50.1010:FF:000111">
    <property type="entry name" value="Exonuclease 1"/>
    <property type="match status" value="1"/>
</dbReference>
<evidence type="ECO:0000256" key="12">
    <source>
        <dbReference type="ARBA" id="ARBA00022842"/>
    </source>
</evidence>
<dbReference type="FunFam" id="1.10.150.20:FF:000011">
    <property type="entry name" value="exonuclease 1"/>
    <property type="match status" value="1"/>
</dbReference>
<comment type="subunit">
    <text evidence="21">Interacts with the MLH1-PMS2 heterodimer via MLH1. Interacts with MSH3. Interacts with the MSH2-MSH6 heterodimer via MSH2, and this interaction may increase the processivity of the 5'-&gt;3' exonuclease activity. Interacts with PCNA, and this interaction may both stimulate the cryptic 3'-&gt;5' exonuclease activity and suppress the 5'-&gt;3' exonuclease activity. Interacts with WRN, and this interaction stimulates both the 5'-&gt;3' exonuclease activity and cleavage of 5'-overhanging flap structures. Interacts with RECQL/RECQ1, and this interaction stimulates cleavage of 5'-overhanging flap structures. Interacts with DNA helicase ZGRF1; the interaction is increased following DNA damage induction.</text>
</comment>
<keyword evidence="17 22" id="KW-0234">DNA repair</keyword>
<evidence type="ECO:0000256" key="19">
    <source>
        <dbReference type="ARBA" id="ARBA00023254"/>
    </source>
</evidence>
<dbReference type="InterPro" id="IPR006084">
    <property type="entry name" value="XPG/Rad2"/>
</dbReference>
<keyword evidence="28" id="KW-1185">Reference proteome</keyword>
<dbReference type="InterPro" id="IPR006085">
    <property type="entry name" value="XPG_DNA_repair_N"/>
</dbReference>
<evidence type="ECO:0000256" key="5">
    <source>
        <dbReference type="ARBA" id="ARBA00022722"/>
    </source>
</evidence>
<evidence type="ECO:0000256" key="23">
    <source>
        <dbReference type="SAM" id="Coils"/>
    </source>
</evidence>
<dbReference type="InterPro" id="IPR008918">
    <property type="entry name" value="HhH2"/>
</dbReference>
<dbReference type="GO" id="GO:0002376">
    <property type="term" value="P:immune system process"/>
    <property type="evidence" value="ECO:0007669"/>
    <property type="project" value="UniProtKB-KW"/>
</dbReference>
<keyword evidence="19" id="KW-0469">Meiosis</keyword>
<evidence type="ECO:0000256" key="13">
    <source>
        <dbReference type="ARBA" id="ARBA00022859"/>
    </source>
</evidence>
<comment type="cofactor">
    <cofactor evidence="22">
        <name>Mg(2+)</name>
        <dbReference type="ChEBI" id="CHEBI:18420"/>
    </cofactor>
    <text evidence="22">Binds 2 magnesium ions per subunit. They probably participate in the reaction catalyzed by the enzyme. May bind an additional third magnesium ion after substrate binding.</text>
</comment>
<dbReference type="Gene3D" id="1.10.150.20">
    <property type="entry name" value="5' to 3' exonuclease, C-terminal subdomain"/>
    <property type="match status" value="1"/>
</dbReference>
<evidence type="ECO:0000256" key="21">
    <source>
        <dbReference type="ARBA" id="ARBA00064664"/>
    </source>
</evidence>
<dbReference type="GO" id="GO:0004519">
    <property type="term" value="F:endonuclease activity"/>
    <property type="evidence" value="ECO:0007669"/>
    <property type="project" value="UniProtKB-KW"/>
</dbReference>
<feature type="domain" description="XPG-I" evidence="25">
    <location>
        <begin position="112"/>
        <end position="180"/>
    </location>
</feature>
<comment type="caution">
    <text evidence="27">The sequence shown here is derived from an EMBL/GenBank/DDBJ whole genome shotgun (WGS) entry which is preliminary data.</text>
</comment>
<feature type="region of interest" description="Disordered" evidence="24">
    <location>
        <begin position="502"/>
        <end position="522"/>
    </location>
</feature>
<dbReference type="CDD" id="cd09908">
    <property type="entry name" value="H3TH_EXO1"/>
    <property type="match status" value="1"/>
</dbReference>
<dbReference type="GO" id="GO:0046872">
    <property type="term" value="F:metal ion binding"/>
    <property type="evidence" value="ECO:0007669"/>
    <property type="project" value="UniProtKB-UniRule"/>
</dbReference>
<dbReference type="PROSITE" id="PS00841">
    <property type="entry name" value="XPG_1"/>
    <property type="match status" value="1"/>
</dbReference>
<feature type="compositionally biased region" description="Basic and acidic residues" evidence="24">
    <location>
        <begin position="419"/>
        <end position="437"/>
    </location>
</feature>
<dbReference type="PANTHER" id="PTHR11081">
    <property type="entry name" value="FLAP ENDONUCLEASE FAMILY MEMBER"/>
    <property type="match status" value="1"/>
</dbReference>
<dbReference type="GO" id="GO:0003677">
    <property type="term" value="F:DNA binding"/>
    <property type="evidence" value="ECO:0007669"/>
    <property type="project" value="UniProtKB-UniRule"/>
</dbReference>
<comment type="subcellular location">
    <subcellularLocation>
        <location evidence="1 22">Nucleus</location>
    </subcellularLocation>
</comment>
<comment type="similarity">
    <text evidence="2 22">Belongs to the XPG/RAD2 endonuclease family. EXO1 subfamily.</text>
</comment>
<evidence type="ECO:0000256" key="14">
    <source>
        <dbReference type="ARBA" id="ARBA00022881"/>
    </source>
</evidence>
<evidence type="ECO:0000256" key="7">
    <source>
        <dbReference type="ARBA" id="ARBA00022759"/>
    </source>
</evidence>
<dbReference type="PANTHER" id="PTHR11081:SF8">
    <property type="entry name" value="EXONUCLEASE 1"/>
    <property type="match status" value="1"/>
</dbReference>
<evidence type="ECO:0000256" key="10">
    <source>
        <dbReference type="ARBA" id="ARBA00022801"/>
    </source>
</evidence>
<keyword evidence="16 22" id="KW-0238">DNA-binding</keyword>
<evidence type="ECO:0000256" key="17">
    <source>
        <dbReference type="ARBA" id="ARBA00023204"/>
    </source>
</evidence>
<dbReference type="GO" id="GO:0006281">
    <property type="term" value="P:DNA repair"/>
    <property type="evidence" value="ECO:0007669"/>
    <property type="project" value="UniProtKB-UniRule"/>
</dbReference>
<evidence type="ECO:0000256" key="9">
    <source>
        <dbReference type="ARBA" id="ARBA00022769"/>
    </source>
</evidence>
<dbReference type="SMART" id="SM00485">
    <property type="entry name" value="XPGN"/>
    <property type="match status" value="1"/>
</dbReference>
<evidence type="ECO:0000256" key="24">
    <source>
        <dbReference type="SAM" id="MobiDB-lite"/>
    </source>
</evidence>
<keyword evidence="10 22" id="KW-0378">Hydrolase</keyword>
<dbReference type="GO" id="GO:0051321">
    <property type="term" value="P:meiotic cell cycle"/>
    <property type="evidence" value="ECO:0007669"/>
    <property type="project" value="UniProtKB-KW"/>
</dbReference>
<evidence type="ECO:0000256" key="20">
    <source>
        <dbReference type="ARBA" id="ARBA00057694"/>
    </source>
</evidence>
<keyword evidence="23" id="KW-0175">Coiled coil</keyword>
<dbReference type="GO" id="GO:0035312">
    <property type="term" value="F:5'-3' DNA exonuclease activity"/>
    <property type="evidence" value="ECO:0007669"/>
    <property type="project" value="UniProtKB-UniRule"/>
</dbReference>
<keyword evidence="7" id="KW-0255">Endonuclease</keyword>
<name>A0ABD2N207_9CUCU</name>
<proteinExistence type="inferred from homology"/>
<evidence type="ECO:0000256" key="8">
    <source>
        <dbReference type="ARBA" id="ARBA00022763"/>
    </source>
</evidence>
<keyword evidence="14 22" id="KW-0267">Excision nuclease</keyword>
<evidence type="ECO:0000256" key="3">
    <source>
        <dbReference type="ARBA" id="ARBA00020324"/>
    </source>
</evidence>
<dbReference type="SUPFAM" id="SSF88723">
    <property type="entry name" value="PIN domain-like"/>
    <property type="match status" value="1"/>
</dbReference>
<accession>A0ABD2N207</accession>
<dbReference type="Gene3D" id="3.40.50.1010">
    <property type="entry name" value="5'-nuclease"/>
    <property type="match status" value="1"/>
</dbReference>
<dbReference type="SUPFAM" id="SSF47807">
    <property type="entry name" value="5' to 3' exonuclease, C-terminal subdomain"/>
    <property type="match status" value="1"/>
</dbReference>
<dbReference type="Pfam" id="PF00867">
    <property type="entry name" value="XPG_I"/>
    <property type="match status" value="1"/>
</dbReference>
<feature type="compositionally biased region" description="Polar residues" evidence="24">
    <location>
        <begin position="511"/>
        <end position="520"/>
    </location>
</feature>
<keyword evidence="13" id="KW-0391">Immunity</keyword>
<feature type="domain" description="XPG N-terminal" evidence="26">
    <location>
        <begin position="1"/>
        <end position="99"/>
    </location>
</feature>
<evidence type="ECO:0000256" key="4">
    <source>
        <dbReference type="ARBA" id="ARBA00022553"/>
    </source>
</evidence>
<evidence type="ECO:0000256" key="6">
    <source>
        <dbReference type="ARBA" id="ARBA00022723"/>
    </source>
</evidence>
<dbReference type="InterPro" id="IPR019974">
    <property type="entry name" value="XPG_CS"/>
</dbReference>
<evidence type="ECO:0000256" key="15">
    <source>
        <dbReference type="ARBA" id="ARBA00022990"/>
    </source>
</evidence>
<dbReference type="CDD" id="cd09857">
    <property type="entry name" value="PIN_EXO1"/>
    <property type="match status" value="1"/>
</dbReference>
<dbReference type="SMART" id="SM00279">
    <property type="entry name" value="HhH2"/>
    <property type="match status" value="1"/>
</dbReference>
<evidence type="ECO:0000313" key="27">
    <source>
        <dbReference type="EMBL" id="KAL3272457.1"/>
    </source>
</evidence>
<dbReference type="EC" id="3.1.-.-" evidence="22"/>
<evidence type="ECO:0000259" key="26">
    <source>
        <dbReference type="SMART" id="SM00485"/>
    </source>
</evidence>
<sequence>MGITGLLPFLEQATRNCNISEFRGATVAIDTYCWLHKGATACADILARGEETDIYVNFCMKYVNMLLKYDIKPILVFDGNRLPAKEITEKRRRESRKNAKVRAAELLRLECRRNNVDCIVAPYESDAELAYLNLKGIADVVITEDSDLVLFGCTAVFFKMDVNGNGRLVEKEKLPLCMNMKPDQYTFDKFRYMCILSGCDYLDSLSGVGLKKALKFVSLTAETDPLKFLEKVPRYLNLKNRSVTEEYKDNFMVADATFRHQIVYDPITRKLTYLTDPGISGTRPEYCRNAGKIFDENLAYQVALGNVDPSTHEKYDDWSPTKHWKNNLHSIWSNVYVKKISRKAKKELDKLEILEIERQKEKELNEYNIKRKLNAEAQSSEFESQLSIYYHKNSTNQLTHSVQEIVSDIKEENKDLIDKNSFDNKKSTSNEKSDGTKEVSPVLNKNKFIPTETTEKNVIVKSKYFHTKSEDVDEKPSAEVLTPGNGKIDEFEYENLNFKKRKVESEEPDEYSNSFTNNSPEVKLEEDILDERSSFLSQQPIKPAKKPKLTRCRSVGLPLKSGKKQLTLQVFFGNAKKS</sequence>
<dbReference type="InterPro" id="IPR006086">
    <property type="entry name" value="XPG-I_dom"/>
</dbReference>
<keyword evidence="4" id="KW-0597">Phosphoprotein</keyword>
<feature type="coiled-coil region" evidence="23">
    <location>
        <begin position="337"/>
        <end position="364"/>
    </location>
</feature>
<dbReference type="InterPro" id="IPR037315">
    <property type="entry name" value="EXO1_H3TH"/>
</dbReference>
<dbReference type="InterPro" id="IPR036279">
    <property type="entry name" value="5-3_exonuclease_C_sf"/>
</dbReference>
<keyword evidence="12 22" id="KW-0460">Magnesium</keyword>
<keyword evidence="18 22" id="KW-0539">Nucleus</keyword>
<evidence type="ECO:0000256" key="22">
    <source>
        <dbReference type="RuleBase" id="RU910737"/>
    </source>
</evidence>